<organism evidence="1">
    <name type="scientific">Rhizophagus irregularis (strain DAOM 181602 / DAOM 197198 / MUCL 43194)</name>
    <name type="common">Arbuscular mycorrhizal fungus</name>
    <name type="synonym">Glomus intraradices</name>
    <dbReference type="NCBI Taxonomy" id="747089"/>
    <lineage>
        <taxon>Eukaryota</taxon>
        <taxon>Fungi</taxon>
        <taxon>Fungi incertae sedis</taxon>
        <taxon>Mucoromycota</taxon>
        <taxon>Glomeromycotina</taxon>
        <taxon>Glomeromycetes</taxon>
        <taxon>Glomerales</taxon>
        <taxon>Glomeraceae</taxon>
        <taxon>Rhizophagus</taxon>
    </lineage>
</organism>
<accession>U9UN75</accession>
<dbReference type="SUPFAM" id="SSF53300">
    <property type="entry name" value="vWA-like"/>
    <property type="match status" value="1"/>
</dbReference>
<dbReference type="VEuPathDB" id="FungiDB:RhiirFUN_018206"/>
<name>U9UN75_RHIID</name>
<reference evidence="1" key="1">
    <citation type="submission" date="2013-07" db="EMBL/GenBank/DDBJ databases">
        <title>The genome of an arbuscular mycorrhizal fungus provides insights into the evolution of the oldest plant symbiosis.</title>
        <authorList>
            <consortium name="DOE Joint Genome Institute"/>
            <person name="Tisserant E."/>
            <person name="Malbreil M."/>
            <person name="Kuo A."/>
            <person name="Kohler A."/>
            <person name="Symeonidi A."/>
            <person name="Balestrini R."/>
            <person name="Charron P."/>
            <person name="Duensing N."/>
            <person name="Frei-dit-Frey N."/>
            <person name="Gianinazzi-Pearson V."/>
            <person name="Gilbert B."/>
            <person name="Handa Y."/>
            <person name="Hijri M."/>
            <person name="Kaul R."/>
            <person name="Kawaguchi M."/>
            <person name="Krajinski F."/>
            <person name="Lammers P."/>
            <person name="Lapierre D."/>
            <person name="Masclaux F.G."/>
            <person name="Murat C."/>
            <person name="Morin E."/>
            <person name="Ndikumana S."/>
            <person name="Pagni M."/>
            <person name="Petitpierre D."/>
            <person name="Requena N."/>
            <person name="Rosikiewicz P."/>
            <person name="Riley R."/>
            <person name="Saito K."/>
            <person name="San Clemente H."/>
            <person name="Shapiro H."/>
            <person name="van Tuinen D."/>
            <person name="Becard G."/>
            <person name="Bonfante P."/>
            <person name="Paszkowski U."/>
            <person name="Shachar-Hill Y."/>
            <person name="Young J.P."/>
            <person name="Sanders I.R."/>
            <person name="Henrissat B."/>
            <person name="Rensing S.A."/>
            <person name="Grigoriev I.V."/>
            <person name="Corradi N."/>
            <person name="Roux C."/>
            <person name="Martin F."/>
        </authorList>
    </citation>
    <scope>NUCLEOTIDE SEQUENCE</scope>
    <source>
        <strain evidence="1">DAOM 197198</strain>
    </source>
</reference>
<dbReference type="AlphaFoldDB" id="U9UN75"/>
<gene>
    <name evidence="1" type="ORF">GLOINDRAFT_17784</name>
</gene>
<dbReference type="HOGENOM" id="CLU_2513790_0_0_1"/>
<proteinExistence type="predicted"/>
<dbReference type="Gene3D" id="3.40.50.410">
    <property type="entry name" value="von Willebrand factor, type A domain"/>
    <property type="match status" value="1"/>
</dbReference>
<protein>
    <submittedName>
        <fullName evidence="1">Uncharacterized protein</fullName>
    </submittedName>
</protein>
<dbReference type="EMBL" id="KI276690">
    <property type="protein sequence ID" value="ESA21152.1"/>
    <property type="molecule type" value="Genomic_DNA"/>
</dbReference>
<evidence type="ECO:0000313" key="1">
    <source>
        <dbReference type="EMBL" id="ESA21152.1"/>
    </source>
</evidence>
<sequence>MDVTKSVGILDSTGDEISLYRSLNGLSNVASGGTRLYDSIVNVIKTFHSNGDRSRPWILVVVTDGIVGVGDNRYISFEARHVSIF</sequence>
<dbReference type="InterPro" id="IPR036465">
    <property type="entry name" value="vWFA_dom_sf"/>
</dbReference>